<evidence type="ECO:0000313" key="2">
    <source>
        <dbReference type="Proteomes" id="UP000059680"/>
    </source>
</evidence>
<proteinExistence type="predicted"/>
<protein>
    <submittedName>
        <fullName evidence="1">Os11g0272250 protein</fullName>
    </submittedName>
</protein>
<dbReference type="InParanoid" id="A0A0P0Y1N5"/>
<dbReference type="Proteomes" id="UP000059680">
    <property type="component" value="Chromosome 11"/>
</dbReference>
<evidence type="ECO:0000313" key="1">
    <source>
        <dbReference type="EMBL" id="BAT13565.1"/>
    </source>
</evidence>
<reference evidence="1 2" key="2">
    <citation type="journal article" date="2013" name="Plant Cell Physiol.">
        <title>Rice Annotation Project Database (RAP-DB): an integrative and interactive database for rice genomics.</title>
        <authorList>
            <person name="Sakai H."/>
            <person name="Lee S.S."/>
            <person name="Tanaka T."/>
            <person name="Numa H."/>
            <person name="Kim J."/>
            <person name="Kawahara Y."/>
            <person name="Wakimoto H."/>
            <person name="Yang C.C."/>
            <person name="Iwamoto M."/>
            <person name="Abe T."/>
            <person name="Yamada Y."/>
            <person name="Muto A."/>
            <person name="Inokuchi H."/>
            <person name="Ikemura T."/>
            <person name="Matsumoto T."/>
            <person name="Sasaki T."/>
            <person name="Itoh T."/>
        </authorList>
    </citation>
    <scope>NUCLEOTIDE SEQUENCE [LARGE SCALE GENOMIC DNA]</scope>
    <source>
        <strain evidence="2">cv. Nipponbare</strain>
    </source>
</reference>
<keyword evidence="2" id="KW-1185">Reference proteome</keyword>
<name>A0A0P0Y1N5_ORYSJ</name>
<dbReference type="EMBL" id="AP014967">
    <property type="protein sequence ID" value="BAT13565.1"/>
    <property type="molecule type" value="Genomic_DNA"/>
</dbReference>
<reference evidence="1 2" key="3">
    <citation type="journal article" date="2013" name="Rice">
        <title>Improvement of the Oryza sativa Nipponbare reference genome using next generation sequence and optical map data.</title>
        <authorList>
            <person name="Kawahara Y."/>
            <person name="de la Bastide M."/>
            <person name="Hamilton J.P."/>
            <person name="Kanamori H."/>
            <person name="McCombie W.R."/>
            <person name="Ouyang S."/>
            <person name="Schwartz D.C."/>
            <person name="Tanaka T."/>
            <person name="Wu J."/>
            <person name="Zhou S."/>
            <person name="Childs K.L."/>
            <person name="Davidson R.M."/>
            <person name="Lin H."/>
            <person name="Quesada-Ocampo L."/>
            <person name="Vaillancourt B."/>
            <person name="Sakai H."/>
            <person name="Lee S.S."/>
            <person name="Kim J."/>
            <person name="Numa H."/>
            <person name="Itoh T."/>
            <person name="Buell C.R."/>
            <person name="Matsumoto T."/>
        </authorList>
    </citation>
    <scope>NUCLEOTIDE SEQUENCE [LARGE SCALE GENOMIC DNA]</scope>
    <source>
        <strain evidence="2">cv. Nipponbare</strain>
    </source>
</reference>
<sequence>MDFVTVWTAQYITSLNDAHDTTCNAIRKSEGLVKVVNRIFAQGSKRDNYYESHTIHKDERTRSYLAGKSAGK</sequence>
<reference evidence="2" key="1">
    <citation type="journal article" date="2005" name="Nature">
        <title>The map-based sequence of the rice genome.</title>
        <authorList>
            <consortium name="International rice genome sequencing project (IRGSP)"/>
            <person name="Matsumoto T."/>
            <person name="Wu J."/>
            <person name="Kanamori H."/>
            <person name="Katayose Y."/>
            <person name="Fujisawa M."/>
            <person name="Namiki N."/>
            <person name="Mizuno H."/>
            <person name="Yamamoto K."/>
            <person name="Antonio B.A."/>
            <person name="Baba T."/>
            <person name="Sakata K."/>
            <person name="Nagamura Y."/>
            <person name="Aoki H."/>
            <person name="Arikawa K."/>
            <person name="Arita K."/>
            <person name="Bito T."/>
            <person name="Chiden Y."/>
            <person name="Fujitsuka N."/>
            <person name="Fukunaka R."/>
            <person name="Hamada M."/>
            <person name="Harada C."/>
            <person name="Hayashi A."/>
            <person name="Hijishita S."/>
            <person name="Honda M."/>
            <person name="Hosokawa S."/>
            <person name="Ichikawa Y."/>
            <person name="Idonuma A."/>
            <person name="Iijima M."/>
            <person name="Ikeda M."/>
            <person name="Ikeno M."/>
            <person name="Ito K."/>
            <person name="Ito S."/>
            <person name="Ito T."/>
            <person name="Ito Y."/>
            <person name="Ito Y."/>
            <person name="Iwabuchi A."/>
            <person name="Kamiya K."/>
            <person name="Karasawa W."/>
            <person name="Kurita K."/>
            <person name="Katagiri S."/>
            <person name="Kikuta A."/>
            <person name="Kobayashi H."/>
            <person name="Kobayashi N."/>
            <person name="Machita K."/>
            <person name="Maehara T."/>
            <person name="Masukawa M."/>
            <person name="Mizubayashi T."/>
            <person name="Mukai Y."/>
            <person name="Nagasaki H."/>
            <person name="Nagata Y."/>
            <person name="Naito S."/>
            <person name="Nakashima M."/>
            <person name="Nakama Y."/>
            <person name="Nakamichi Y."/>
            <person name="Nakamura M."/>
            <person name="Meguro A."/>
            <person name="Negishi M."/>
            <person name="Ohta I."/>
            <person name="Ohta T."/>
            <person name="Okamoto M."/>
            <person name="Ono N."/>
            <person name="Saji S."/>
            <person name="Sakaguchi M."/>
            <person name="Sakai K."/>
            <person name="Shibata M."/>
            <person name="Shimokawa T."/>
            <person name="Song J."/>
            <person name="Takazaki Y."/>
            <person name="Terasawa K."/>
            <person name="Tsugane M."/>
            <person name="Tsuji K."/>
            <person name="Ueda S."/>
            <person name="Waki K."/>
            <person name="Yamagata H."/>
            <person name="Yamamoto M."/>
            <person name="Yamamoto S."/>
            <person name="Yamane H."/>
            <person name="Yoshiki S."/>
            <person name="Yoshihara R."/>
            <person name="Yukawa K."/>
            <person name="Zhong H."/>
            <person name="Yano M."/>
            <person name="Yuan Q."/>
            <person name="Ouyang S."/>
            <person name="Liu J."/>
            <person name="Jones K.M."/>
            <person name="Gansberger K."/>
            <person name="Moffat K."/>
            <person name="Hill J."/>
            <person name="Bera J."/>
            <person name="Fadrosh D."/>
            <person name="Jin S."/>
            <person name="Johri S."/>
            <person name="Kim M."/>
            <person name="Overton L."/>
            <person name="Reardon M."/>
            <person name="Tsitrin T."/>
            <person name="Vuong H."/>
            <person name="Weaver B."/>
            <person name="Ciecko A."/>
            <person name="Tallon L."/>
            <person name="Jackson J."/>
            <person name="Pai G."/>
            <person name="Aken S.V."/>
            <person name="Utterback T."/>
            <person name="Reidmuller S."/>
            <person name="Feldblyum T."/>
            <person name="Hsiao J."/>
            <person name="Zismann V."/>
            <person name="Iobst S."/>
            <person name="de Vazeille A.R."/>
            <person name="Buell C.R."/>
            <person name="Ying K."/>
            <person name="Li Y."/>
            <person name="Lu T."/>
            <person name="Huang Y."/>
            <person name="Zhao Q."/>
            <person name="Feng Q."/>
            <person name="Zhang L."/>
            <person name="Zhu J."/>
            <person name="Weng Q."/>
            <person name="Mu J."/>
            <person name="Lu Y."/>
            <person name="Fan D."/>
            <person name="Liu Y."/>
            <person name="Guan J."/>
            <person name="Zhang Y."/>
            <person name="Yu S."/>
            <person name="Liu X."/>
            <person name="Zhang Y."/>
            <person name="Hong G."/>
            <person name="Han B."/>
            <person name="Choisne N."/>
            <person name="Demange N."/>
            <person name="Orjeda G."/>
            <person name="Samain S."/>
            <person name="Cattolico L."/>
            <person name="Pelletier E."/>
            <person name="Couloux A."/>
            <person name="Segurens B."/>
            <person name="Wincker P."/>
            <person name="D'Hont A."/>
            <person name="Scarpelli C."/>
            <person name="Weissenbach J."/>
            <person name="Salanoubat M."/>
            <person name="Quetier F."/>
            <person name="Yu Y."/>
            <person name="Kim H.R."/>
            <person name="Rambo T."/>
            <person name="Currie J."/>
            <person name="Collura K."/>
            <person name="Luo M."/>
            <person name="Yang T."/>
            <person name="Ammiraju J.S.S."/>
            <person name="Engler F."/>
            <person name="Soderlund C."/>
            <person name="Wing R.A."/>
            <person name="Palmer L.E."/>
            <person name="de la Bastide M."/>
            <person name="Spiegel L."/>
            <person name="Nascimento L."/>
            <person name="Zutavern T."/>
            <person name="O'Shaughnessy A."/>
            <person name="Dike S."/>
            <person name="Dedhia N."/>
            <person name="Preston R."/>
            <person name="Balija V."/>
            <person name="McCombie W.R."/>
            <person name="Chow T."/>
            <person name="Chen H."/>
            <person name="Chung M."/>
            <person name="Chen C."/>
            <person name="Shaw J."/>
            <person name="Wu H."/>
            <person name="Hsiao K."/>
            <person name="Chao Y."/>
            <person name="Chu M."/>
            <person name="Cheng C."/>
            <person name="Hour A."/>
            <person name="Lee P."/>
            <person name="Lin S."/>
            <person name="Lin Y."/>
            <person name="Liou J."/>
            <person name="Liu S."/>
            <person name="Hsing Y."/>
            <person name="Raghuvanshi S."/>
            <person name="Mohanty A."/>
            <person name="Bharti A.K."/>
            <person name="Gaur A."/>
            <person name="Gupta V."/>
            <person name="Kumar D."/>
            <person name="Ravi V."/>
            <person name="Vij S."/>
            <person name="Kapur A."/>
            <person name="Khurana P."/>
            <person name="Khurana P."/>
            <person name="Khurana J.P."/>
            <person name="Tyagi A.K."/>
            <person name="Gaikwad K."/>
            <person name="Singh A."/>
            <person name="Dalal V."/>
            <person name="Srivastava S."/>
            <person name="Dixit A."/>
            <person name="Pal A.K."/>
            <person name="Ghazi I.A."/>
            <person name="Yadav M."/>
            <person name="Pandit A."/>
            <person name="Bhargava A."/>
            <person name="Sureshbabu K."/>
            <person name="Batra K."/>
            <person name="Sharma T.R."/>
            <person name="Mohapatra T."/>
            <person name="Singh N.K."/>
            <person name="Messing J."/>
            <person name="Nelson A.B."/>
            <person name="Fuks G."/>
            <person name="Kavchok S."/>
            <person name="Keizer G."/>
            <person name="Linton E."/>
            <person name="Llaca V."/>
            <person name="Song R."/>
            <person name="Tanyolac B."/>
            <person name="Young S."/>
            <person name="Ho-Il K."/>
            <person name="Hahn J.H."/>
            <person name="Sangsakoo G."/>
            <person name="Vanavichit A."/>
            <person name="de Mattos Luiz.A.T."/>
            <person name="Zimmer P.D."/>
            <person name="Malone G."/>
            <person name="Dellagostin O."/>
            <person name="de Oliveira A.C."/>
            <person name="Bevan M."/>
            <person name="Bancroft I."/>
            <person name="Minx P."/>
            <person name="Cordum H."/>
            <person name="Wilson R."/>
            <person name="Cheng Z."/>
            <person name="Jin W."/>
            <person name="Jiang J."/>
            <person name="Leong S.A."/>
            <person name="Iwama H."/>
            <person name="Gojobori T."/>
            <person name="Itoh T."/>
            <person name="Niimura Y."/>
            <person name="Fujii Y."/>
            <person name="Habara T."/>
            <person name="Sakai H."/>
            <person name="Sato Y."/>
            <person name="Wilson G."/>
            <person name="Kumar K."/>
            <person name="McCouch S."/>
            <person name="Juretic N."/>
            <person name="Hoen D."/>
            <person name="Wright S."/>
            <person name="Bruskiewich R."/>
            <person name="Bureau T."/>
            <person name="Miyao A."/>
            <person name="Hirochika H."/>
            <person name="Nishikawa T."/>
            <person name="Kadowaki K."/>
            <person name="Sugiura M."/>
            <person name="Burr B."/>
            <person name="Sasaki T."/>
        </authorList>
    </citation>
    <scope>NUCLEOTIDE SEQUENCE [LARGE SCALE GENOMIC DNA]</scope>
    <source>
        <strain evidence="2">cv. Nipponbare</strain>
    </source>
</reference>
<organism evidence="1 2">
    <name type="scientific">Oryza sativa subsp. japonica</name>
    <name type="common">Rice</name>
    <dbReference type="NCBI Taxonomy" id="39947"/>
    <lineage>
        <taxon>Eukaryota</taxon>
        <taxon>Viridiplantae</taxon>
        <taxon>Streptophyta</taxon>
        <taxon>Embryophyta</taxon>
        <taxon>Tracheophyta</taxon>
        <taxon>Spermatophyta</taxon>
        <taxon>Magnoliopsida</taxon>
        <taxon>Liliopsida</taxon>
        <taxon>Poales</taxon>
        <taxon>Poaceae</taxon>
        <taxon>BOP clade</taxon>
        <taxon>Oryzoideae</taxon>
        <taxon>Oryzeae</taxon>
        <taxon>Oryzinae</taxon>
        <taxon>Oryza</taxon>
        <taxon>Oryza sativa</taxon>
    </lineage>
</organism>
<dbReference type="AlphaFoldDB" id="A0A0P0Y1N5"/>
<gene>
    <name evidence="1" type="ordered locus">Os11g0272250</name>
    <name evidence="1" type="ORF">OSNPB_110272250</name>
</gene>
<dbReference type="PaxDb" id="39947-A0A0P0Y1N5"/>
<accession>A0A0P0Y1N5</accession>